<accession>A0A135ZYP9</accession>
<gene>
    <name evidence="2" type="ORF">AX660_17115</name>
</gene>
<feature type="chain" id="PRO_5007469235" description="DUF1439 domain-containing protein" evidence="1">
    <location>
        <begin position="21"/>
        <end position="168"/>
    </location>
</feature>
<dbReference type="RefSeq" id="WP_068378103.1">
    <property type="nucleotide sequence ID" value="NZ_LSNE01000007.1"/>
</dbReference>
<evidence type="ECO:0008006" key="4">
    <source>
        <dbReference type="Google" id="ProtNLM"/>
    </source>
</evidence>
<reference evidence="3" key="1">
    <citation type="submission" date="2016-02" db="EMBL/GenBank/DDBJ databases">
        <authorList>
            <person name="Schultz-Johansen M."/>
            <person name="Glaring M.A."/>
            <person name="Bech P.K."/>
            <person name="Stougaard P."/>
        </authorList>
    </citation>
    <scope>NUCLEOTIDE SEQUENCE [LARGE SCALE GENOMIC DNA]</scope>
    <source>
        <strain evidence="3">S66</strain>
    </source>
</reference>
<sequence length="168" mass="19000">MKIYLAVLLYALLLGSNAIAEQYTITAAEMTRSLQTRFPVIRSYEGVEAVFSEPKVVIQYLDNEMEIEVKIKVTYQEQNLYAEGLIIDTASIQTVNNTLRFDRPKLDEFFISQDNMQDSSEAVKVIKQTIGQTLPPIILLDLESIELNMVGNEPAKFSLSVQGLVLEY</sequence>
<dbReference type="Proteomes" id="UP000070299">
    <property type="component" value="Unassembled WGS sequence"/>
</dbReference>
<feature type="signal peptide" evidence="1">
    <location>
        <begin position="1"/>
        <end position="20"/>
    </location>
</feature>
<organism evidence="2 3">
    <name type="scientific">Paraglaciecola hydrolytica</name>
    <dbReference type="NCBI Taxonomy" id="1799789"/>
    <lineage>
        <taxon>Bacteria</taxon>
        <taxon>Pseudomonadati</taxon>
        <taxon>Pseudomonadota</taxon>
        <taxon>Gammaproteobacteria</taxon>
        <taxon>Alteromonadales</taxon>
        <taxon>Alteromonadaceae</taxon>
        <taxon>Paraglaciecola</taxon>
    </lineage>
</organism>
<keyword evidence="3" id="KW-1185">Reference proteome</keyword>
<keyword evidence="1" id="KW-0732">Signal</keyword>
<evidence type="ECO:0000313" key="3">
    <source>
        <dbReference type="Proteomes" id="UP000070299"/>
    </source>
</evidence>
<proteinExistence type="predicted"/>
<dbReference type="AlphaFoldDB" id="A0A135ZYP9"/>
<dbReference type="EMBL" id="LSNE01000007">
    <property type="protein sequence ID" value="KXI28106.1"/>
    <property type="molecule type" value="Genomic_DNA"/>
</dbReference>
<evidence type="ECO:0000256" key="1">
    <source>
        <dbReference type="SAM" id="SignalP"/>
    </source>
</evidence>
<protein>
    <recommendedName>
        <fullName evidence="4">DUF1439 domain-containing protein</fullName>
    </recommendedName>
</protein>
<name>A0A135ZYP9_9ALTE</name>
<comment type="caution">
    <text evidence="2">The sequence shown here is derived from an EMBL/GenBank/DDBJ whole genome shotgun (WGS) entry which is preliminary data.</text>
</comment>
<dbReference type="OrthoDB" id="6387764at2"/>
<dbReference type="STRING" id="1799789.AX660_17115"/>
<evidence type="ECO:0000313" key="2">
    <source>
        <dbReference type="EMBL" id="KXI28106.1"/>
    </source>
</evidence>